<dbReference type="RefSeq" id="WP_184664263.1">
    <property type="nucleotide sequence ID" value="NZ_JACHHB010000008.1"/>
</dbReference>
<gene>
    <name evidence="5" type="ORF">HNQ41_002015</name>
</gene>
<reference evidence="5 6" key="1">
    <citation type="submission" date="2020-08" db="EMBL/GenBank/DDBJ databases">
        <title>Genomic Encyclopedia of Type Strains, Phase IV (KMG-IV): sequencing the most valuable type-strain genomes for metagenomic binning, comparative biology and taxonomic classification.</title>
        <authorList>
            <person name="Goeker M."/>
        </authorList>
    </citation>
    <scope>NUCLEOTIDE SEQUENCE [LARGE SCALE GENOMIC DNA]</scope>
    <source>
        <strain evidence="5 6">DSM 24696</strain>
    </source>
</reference>
<dbReference type="Gene3D" id="3.40.720.10">
    <property type="entry name" value="Alkaline Phosphatase, subunit A"/>
    <property type="match status" value="1"/>
</dbReference>
<evidence type="ECO:0000313" key="6">
    <source>
        <dbReference type="Proteomes" id="UP000551878"/>
    </source>
</evidence>
<feature type="domain" description="Sulfatase N-terminal" evidence="4">
    <location>
        <begin position="4"/>
        <end position="288"/>
    </location>
</feature>
<accession>A0A840QR34</accession>
<dbReference type="SUPFAM" id="SSF53649">
    <property type="entry name" value="Alkaline phosphatase-like"/>
    <property type="match status" value="1"/>
</dbReference>
<dbReference type="InterPro" id="IPR017850">
    <property type="entry name" value="Alkaline_phosphatase_core_sf"/>
</dbReference>
<comment type="similarity">
    <text evidence="1">Belongs to the sulfatase family.</text>
</comment>
<dbReference type="PANTHER" id="PTHR42693:SF53">
    <property type="entry name" value="ENDO-4-O-SULFATASE"/>
    <property type="match status" value="1"/>
</dbReference>
<name>A0A840QR34_9BACI</name>
<feature type="region of interest" description="Disordered" evidence="3">
    <location>
        <begin position="414"/>
        <end position="444"/>
    </location>
</feature>
<comment type="caution">
    <text evidence="5">The sequence shown here is derived from an EMBL/GenBank/DDBJ whole genome shotgun (WGS) entry which is preliminary data.</text>
</comment>
<dbReference type="InterPro" id="IPR000917">
    <property type="entry name" value="Sulfatase_N"/>
</dbReference>
<organism evidence="5 6">
    <name type="scientific">Texcoconibacillus texcoconensis</name>
    <dbReference type="NCBI Taxonomy" id="1095777"/>
    <lineage>
        <taxon>Bacteria</taxon>
        <taxon>Bacillati</taxon>
        <taxon>Bacillota</taxon>
        <taxon>Bacilli</taxon>
        <taxon>Bacillales</taxon>
        <taxon>Bacillaceae</taxon>
        <taxon>Texcoconibacillus</taxon>
    </lineage>
</organism>
<keyword evidence="2" id="KW-0378">Hydrolase</keyword>
<dbReference type="GO" id="GO:0004065">
    <property type="term" value="F:arylsulfatase activity"/>
    <property type="evidence" value="ECO:0007669"/>
    <property type="project" value="TreeGrafter"/>
</dbReference>
<proteinExistence type="inferred from homology"/>
<evidence type="ECO:0000256" key="1">
    <source>
        <dbReference type="ARBA" id="ARBA00008779"/>
    </source>
</evidence>
<sequence length="444" mass="50174">MNQPNIVFIISHDTGRYLGTYGHKVETPDIDAMAENGVQFNQYYCPAPQCSPSRASVLTGLYPHNNGMLGLAHKHFTIKEGTTTLPKELQNAGYETRLFGLSHETIGEEPQGVTTSGTKLGYDHYQEVPGNRAPKVTDYVEDYLEEKAQNQDKPFFINIGYEETHRPFDEYEDEADDPADVEVLSYLPDTENVRKDLALMNGSTKVFDRAVGRVRRKLEETGLAENTIVILTTDHGLAFPRAKGSLKDSGIETFLIVHSPAMVDKGAVRDQLLCNVDMMPTILDLAGAEIPEGLDGKSFAHLLKGGEEEIRDEFFCELTWHDRFHPMRGVRTHKYKYIRNFEDGPDVYMPYDIHSSLSGQDVREQFYVPNSEEELYDVENDPKEDNNLAADPAYAEVLEDLRGRVDRWMKETNDPILHGPVEGVESTKWAEEAAKGQTYESRNK</sequence>
<dbReference type="InterPro" id="IPR050738">
    <property type="entry name" value="Sulfatase"/>
</dbReference>
<dbReference type="CDD" id="cd16027">
    <property type="entry name" value="SGSH"/>
    <property type="match status" value="1"/>
</dbReference>
<dbReference type="PANTHER" id="PTHR42693">
    <property type="entry name" value="ARYLSULFATASE FAMILY MEMBER"/>
    <property type="match status" value="1"/>
</dbReference>
<dbReference type="EMBL" id="JACHHB010000008">
    <property type="protein sequence ID" value="MBB5173825.1"/>
    <property type="molecule type" value="Genomic_DNA"/>
</dbReference>
<keyword evidence="6" id="KW-1185">Reference proteome</keyword>
<evidence type="ECO:0000313" key="5">
    <source>
        <dbReference type="EMBL" id="MBB5173825.1"/>
    </source>
</evidence>
<dbReference type="AlphaFoldDB" id="A0A840QR34"/>
<evidence type="ECO:0000256" key="2">
    <source>
        <dbReference type="ARBA" id="ARBA00022801"/>
    </source>
</evidence>
<evidence type="ECO:0000256" key="3">
    <source>
        <dbReference type="SAM" id="MobiDB-lite"/>
    </source>
</evidence>
<dbReference type="Pfam" id="PF00884">
    <property type="entry name" value="Sulfatase"/>
    <property type="match status" value="1"/>
</dbReference>
<evidence type="ECO:0000259" key="4">
    <source>
        <dbReference type="Pfam" id="PF00884"/>
    </source>
</evidence>
<dbReference type="Proteomes" id="UP000551878">
    <property type="component" value="Unassembled WGS sequence"/>
</dbReference>
<protein>
    <submittedName>
        <fullName evidence="5">Arylsulfatase A-like enzyme</fullName>
    </submittedName>
</protein>